<evidence type="ECO:0000313" key="2">
    <source>
        <dbReference type="Proteomes" id="UP000008840"/>
    </source>
</evidence>
<gene>
    <name evidence="1" type="ordered locus">Smlt0076</name>
</gene>
<protein>
    <submittedName>
        <fullName evidence="1">Uncharacterized protein</fullName>
    </submittedName>
</protein>
<evidence type="ECO:0000313" key="1">
    <source>
        <dbReference type="EMBL" id="CAQ43688.1"/>
    </source>
</evidence>
<proteinExistence type="predicted"/>
<accession>B2FU36</accession>
<dbReference type="Proteomes" id="UP000008840">
    <property type="component" value="Chromosome"/>
</dbReference>
<dbReference type="EnsemblBacteria" id="CAQ43688">
    <property type="protein sequence ID" value="CAQ43688"/>
    <property type="gene ID" value="Smlt0076"/>
</dbReference>
<dbReference type="RefSeq" id="WP_012478677.1">
    <property type="nucleotide sequence ID" value="NC_010943.1"/>
</dbReference>
<keyword evidence="2" id="KW-1185">Reference proteome</keyword>
<sequence length="156" mass="17793">MSVETKPRKRVRVIAGDVYAVPLDAEHQSFGYIRAYRDVDIAVLPVLSKGRILSITQISTLNSVLDVFLFQEAIREGRWPRVGNVPFEDDASAWAPPRKQVAAIRPDVRMVVFQGHFIPAAKFGQYDNLPEFRKFDENDVIEEILRRSGDFLVFDS</sequence>
<dbReference type="AlphaFoldDB" id="B2FU36"/>
<dbReference type="PATRIC" id="fig|522373.3.peg.63"/>
<dbReference type="KEGG" id="sml:Smlt0076"/>
<dbReference type="Pfam" id="PF15428">
    <property type="entry name" value="Imm26"/>
    <property type="match status" value="1"/>
</dbReference>
<organism evidence="1 2">
    <name type="scientific">Stenotrophomonas maltophilia (strain K279a)</name>
    <dbReference type="NCBI Taxonomy" id="522373"/>
    <lineage>
        <taxon>Bacteria</taxon>
        <taxon>Pseudomonadati</taxon>
        <taxon>Pseudomonadota</taxon>
        <taxon>Gammaproteobacteria</taxon>
        <taxon>Lysobacterales</taxon>
        <taxon>Lysobacteraceae</taxon>
        <taxon>Stenotrophomonas</taxon>
        <taxon>Stenotrophomonas maltophilia group</taxon>
    </lineage>
</organism>
<dbReference type="EMBL" id="AM743169">
    <property type="protein sequence ID" value="CAQ43688.1"/>
    <property type="molecule type" value="Genomic_DNA"/>
</dbReference>
<name>B2FU36_STRMK</name>
<dbReference type="HOGENOM" id="CLU_1685504_0_0_6"/>
<dbReference type="InterPro" id="IPR029278">
    <property type="entry name" value="Imm26"/>
</dbReference>
<reference evidence="1 2" key="1">
    <citation type="journal article" date="2008" name="Genome Biol.">
        <title>The complete genome, comparative and functional analysis of Stenotrophomonas maltophilia reveals an organism heavily shielded by drug resistance determinants.</title>
        <authorList>
            <person name="Crossman L.C."/>
            <person name="Gould V.C."/>
            <person name="Dow J.M."/>
            <person name="Vernikos G.S."/>
            <person name="Okazaki A."/>
            <person name="Sebaihia M."/>
            <person name="Saunders D."/>
            <person name="Arrowsmith C."/>
            <person name="Carver T."/>
            <person name="Peters N."/>
            <person name="Adlem E."/>
            <person name="Kerhornou A."/>
            <person name="Lord A."/>
            <person name="Murphy L."/>
            <person name="Seeger K."/>
            <person name="Squares R."/>
            <person name="Rutter S."/>
            <person name="Quail M.A."/>
            <person name="Rajandream M.A."/>
            <person name="Harris D."/>
            <person name="Churcher C."/>
            <person name="Bentley S.D."/>
            <person name="Parkhill J."/>
            <person name="Thomson N.R."/>
            <person name="Avison M.B."/>
        </authorList>
    </citation>
    <scope>NUCLEOTIDE SEQUENCE [LARGE SCALE GENOMIC DNA]</scope>
    <source>
        <strain evidence="1 2">K279a</strain>
    </source>
</reference>